<dbReference type="SUPFAM" id="SSF47459">
    <property type="entry name" value="HLH, helix-loop-helix DNA-binding domain"/>
    <property type="match status" value="1"/>
</dbReference>
<keyword evidence="5" id="KW-0175">Coiled coil</keyword>
<evidence type="ECO:0000256" key="1">
    <source>
        <dbReference type="ARBA" id="ARBA00004123"/>
    </source>
</evidence>
<dbReference type="PROSITE" id="PS50888">
    <property type="entry name" value="BHLH"/>
    <property type="match status" value="1"/>
</dbReference>
<accession>A0A8S4A7A0</accession>
<dbReference type="GO" id="GO:0005634">
    <property type="term" value="C:nucleus"/>
    <property type="evidence" value="ECO:0007669"/>
    <property type="project" value="UniProtKB-SubCell"/>
</dbReference>
<dbReference type="InterPro" id="IPR011598">
    <property type="entry name" value="bHLH_dom"/>
</dbReference>
<dbReference type="AlphaFoldDB" id="A0A8S4A7A0"/>
<dbReference type="GO" id="GO:0046983">
    <property type="term" value="F:protein dimerization activity"/>
    <property type="evidence" value="ECO:0007669"/>
    <property type="project" value="InterPro"/>
</dbReference>
<keyword evidence="3" id="KW-0238">DNA-binding</keyword>
<keyword evidence="2" id="KW-0524">Neurogenesis</keyword>
<evidence type="ECO:0000256" key="5">
    <source>
        <dbReference type="SAM" id="Coils"/>
    </source>
</evidence>
<protein>
    <recommendedName>
        <fullName evidence="6">BHLH domain-containing protein</fullName>
    </recommendedName>
</protein>
<dbReference type="Gene3D" id="4.10.280.10">
    <property type="entry name" value="Helix-loop-helix DNA-binding domain"/>
    <property type="match status" value="1"/>
</dbReference>
<dbReference type="Proteomes" id="UP000678393">
    <property type="component" value="Unassembled WGS sequence"/>
</dbReference>
<dbReference type="EMBL" id="CAJHNH020006890">
    <property type="protein sequence ID" value="CAG5134181.1"/>
    <property type="molecule type" value="Genomic_DNA"/>
</dbReference>
<dbReference type="InterPro" id="IPR036638">
    <property type="entry name" value="HLH_DNA-bd_sf"/>
</dbReference>
<dbReference type="PANTHER" id="PTHR23349:SF108">
    <property type="entry name" value="BHLH DOMAIN-CONTAINING PROTEIN"/>
    <property type="match status" value="1"/>
</dbReference>
<comment type="subcellular location">
    <subcellularLocation>
        <location evidence="1">Nucleus</location>
    </subcellularLocation>
</comment>
<gene>
    <name evidence="7" type="ORF">CUNI_LOCUS19739</name>
</gene>
<dbReference type="CDD" id="cd19724">
    <property type="entry name" value="bHLH_TS_ASCL3_like"/>
    <property type="match status" value="1"/>
</dbReference>
<comment type="caution">
    <text evidence="7">The sequence shown here is derived from an EMBL/GenBank/DDBJ whole genome shotgun (WGS) entry which is preliminary data.</text>
</comment>
<dbReference type="GO" id="GO:0000977">
    <property type="term" value="F:RNA polymerase II transcription regulatory region sequence-specific DNA binding"/>
    <property type="evidence" value="ECO:0007669"/>
    <property type="project" value="TreeGrafter"/>
</dbReference>
<evidence type="ECO:0000313" key="7">
    <source>
        <dbReference type="EMBL" id="CAG5134181.1"/>
    </source>
</evidence>
<feature type="coiled-coil region" evidence="5">
    <location>
        <begin position="173"/>
        <end position="200"/>
    </location>
</feature>
<organism evidence="7 8">
    <name type="scientific">Candidula unifasciata</name>
    <dbReference type="NCBI Taxonomy" id="100452"/>
    <lineage>
        <taxon>Eukaryota</taxon>
        <taxon>Metazoa</taxon>
        <taxon>Spiralia</taxon>
        <taxon>Lophotrochozoa</taxon>
        <taxon>Mollusca</taxon>
        <taxon>Gastropoda</taxon>
        <taxon>Heterobranchia</taxon>
        <taxon>Euthyneura</taxon>
        <taxon>Panpulmonata</taxon>
        <taxon>Eupulmonata</taxon>
        <taxon>Stylommatophora</taxon>
        <taxon>Helicina</taxon>
        <taxon>Helicoidea</taxon>
        <taxon>Geomitridae</taxon>
        <taxon>Candidula</taxon>
    </lineage>
</organism>
<feature type="domain" description="BHLH" evidence="6">
    <location>
        <begin position="131"/>
        <end position="183"/>
    </location>
</feature>
<evidence type="ECO:0000313" key="8">
    <source>
        <dbReference type="Proteomes" id="UP000678393"/>
    </source>
</evidence>
<dbReference type="GO" id="GO:0007399">
    <property type="term" value="P:nervous system development"/>
    <property type="evidence" value="ECO:0007669"/>
    <property type="project" value="UniProtKB-KW"/>
</dbReference>
<evidence type="ECO:0000259" key="6">
    <source>
        <dbReference type="PROSITE" id="PS50888"/>
    </source>
</evidence>
<evidence type="ECO:0000256" key="4">
    <source>
        <dbReference type="ARBA" id="ARBA00023242"/>
    </source>
</evidence>
<dbReference type="PANTHER" id="PTHR23349">
    <property type="entry name" value="BASIC HELIX-LOOP-HELIX TRANSCRIPTION FACTOR, TWIST"/>
    <property type="match status" value="1"/>
</dbReference>
<keyword evidence="4" id="KW-0539">Nucleus</keyword>
<dbReference type="InterPro" id="IPR050283">
    <property type="entry name" value="E-box_TF_Regulators"/>
</dbReference>
<dbReference type="FunFam" id="4.10.280.10:FF:000029">
    <property type="entry name" value="Achaete-scute family bHLH transcription factor 1"/>
    <property type="match status" value="1"/>
</dbReference>
<dbReference type="SMART" id="SM00353">
    <property type="entry name" value="HLH"/>
    <property type="match status" value="1"/>
</dbReference>
<dbReference type="Pfam" id="PF00010">
    <property type="entry name" value="HLH"/>
    <property type="match status" value="1"/>
</dbReference>
<evidence type="ECO:0000256" key="3">
    <source>
        <dbReference type="ARBA" id="ARBA00023125"/>
    </source>
</evidence>
<evidence type="ECO:0000256" key="2">
    <source>
        <dbReference type="ARBA" id="ARBA00022902"/>
    </source>
</evidence>
<proteinExistence type="predicted"/>
<sequence>MEMPVPVHVNRFVNSYYGDQFKEVPYSGSYVSACSDFGTHFQGQENSFKNNNNISIYSNSSCNIRSSFHFAEEEADLLELGQNCLRNGEIIESPSLHIGDTRLGSQEHNKKLDPYSPLCMVPLPGHLIETNFIRRRNERERERVRCVNEGYDRLKEHLPIVNKDRRISKVETLRRAIEYIRELQTLLEETEATFHSLSNSCSDETLLSQRRKT</sequence>
<keyword evidence="8" id="KW-1185">Reference proteome</keyword>
<dbReference type="GO" id="GO:0000981">
    <property type="term" value="F:DNA-binding transcription factor activity, RNA polymerase II-specific"/>
    <property type="evidence" value="ECO:0007669"/>
    <property type="project" value="TreeGrafter"/>
</dbReference>
<reference evidence="7" key="1">
    <citation type="submission" date="2021-04" db="EMBL/GenBank/DDBJ databases">
        <authorList>
            <consortium name="Molecular Ecology Group"/>
        </authorList>
    </citation>
    <scope>NUCLEOTIDE SEQUENCE</scope>
</reference>
<name>A0A8S4A7A0_9EUPU</name>
<dbReference type="OrthoDB" id="5976910at2759"/>